<evidence type="ECO:0000256" key="3">
    <source>
        <dbReference type="ARBA" id="ARBA00035643"/>
    </source>
</evidence>
<dbReference type="GO" id="GO:0031412">
    <property type="term" value="P:gas vesicle organization"/>
    <property type="evidence" value="ECO:0007669"/>
    <property type="project" value="InterPro"/>
</dbReference>
<dbReference type="PANTHER" id="PTHR36852">
    <property type="entry name" value="PROTEIN GVPL 2"/>
    <property type="match status" value="1"/>
</dbReference>
<organism evidence="4">
    <name type="scientific">Streptomyces sp. NBC_00093</name>
    <dbReference type="NCBI Taxonomy" id="2975649"/>
    <lineage>
        <taxon>Bacteria</taxon>
        <taxon>Bacillati</taxon>
        <taxon>Actinomycetota</taxon>
        <taxon>Actinomycetes</taxon>
        <taxon>Kitasatosporales</taxon>
        <taxon>Streptomycetaceae</taxon>
        <taxon>Streptomyces</taxon>
    </lineage>
</organism>
<dbReference type="GO" id="GO:0031411">
    <property type="term" value="C:gas vesicle"/>
    <property type="evidence" value="ECO:0007669"/>
    <property type="project" value="UniProtKB-SubCell"/>
</dbReference>
<proteinExistence type="inferred from homology"/>
<dbReference type="PANTHER" id="PTHR36852:SF1">
    <property type="entry name" value="PROTEIN GVPL 2"/>
    <property type="match status" value="1"/>
</dbReference>
<dbReference type="Pfam" id="PF06386">
    <property type="entry name" value="GvpL_GvpF"/>
    <property type="match status" value="2"/>
</dbReference>
<comment type="similarity">
    <text evidence="3">Belongs to the gas vesicle GvpF/GvpL family.</text>
</comment>
<protein>
    <submittedName>
        <fullName evidence="4">GvpL/GvpF family gas vesicle protein</fullName>
    </submittedName>
</protein>
<name>A0AAU1ZVL6_9ACTN</name>
<gene>
    <name evidence="4" type="ORF">OHA22_07240</name>
</gene>
<evidence type="ECO:0000256" key="2">
    <source>
        <dbReference type="ARBA" id="ARBA00035108"/>
    </source>
</evidence>
<accession>A0AAU1ZVL6</accession>
<reference evidence="4" key="1">
    <citation type="submission" date="2022-10" db="EMBL/GenBank/DDBJ databases">
        <title>The complete genomes of actinobacterial strains from the NBC collection.</title>
        <authorList>
            <person name="Joergensen T.S."/>
            <person name="Alvarez Arevalo M."/>
            <person name="Sterndorff E.B."/>
            <person name="Faurdal D."/>
            <person name="Vuksanovic O."/>
            <person name="Mourched A.-S."/>
            <person name="Charusanti P."/>
            <person name="Shaw S."/>
            <person name="Blin K."/>
            <person name="Weber T."/>
        </authorList>
    </citation>
    <scope>NUCLEOTIDE SEQUENCE</scope>
    <source>
        <strain evidence="4">NBC_00093</strain>
    </source>
</reference>
<keyword evidence="1" id="KW-0304">Gas vesicle</keyword>
<evidence type="ECO:0000256" key="1">
    <source>
        <dbReference type="ARBA" id="ARBA00022987"/>
    </source>
</evidence>
<comment type="subcellular location">
    <subcellularLocation>
        <location evidence="2">Gas vesicle</location>
    </subcellularLocation>
</comment>
<dbReference type="AlphaFoldDB" id="A0AAU1ZVL6"/>
<sequence>MTGLRYVYAVCRPFDAALQAQLTGVAGVPPRLLTHHGLVAVVSTVPEADFAEEPLRRRTDDGDRAHHAVIDALTAVTTPLPLRPATVFRDDSAVRVMIEEREDDFRRALDRFSGRVEWRVKAYLEDREKGDERDAEAFVGRLHRVLSRHAEDHRLYASPNALLDAAYLVTREESEQFVELVDRTNSDVDGPRVELTGPWAVYSFCGSSTGCGPRA</sequence>
<dbReference type="InterPro" id="IPR009430">
    <property type="entry name" value="GvpL/GvpF"/>
</dbReference>
<evidence type="ECO:0000313" key="4">
    <source>
        <dbReference type="EMBL" id="WTT15333.1"/>
    </source>
</evidence>
<dbReference type="EMBL" id="CP108222">
    <property type="protein sequence ID" value="WTT15333.1"/>
    <property type="molecule type" value="Genomic_DNA"/>
</dbReference>